<reference evidence="4" key="1">
    <citation type="submission" date="2021-10" db="EMBL/GenBank/DDBJ databases">
        <title>Anaerobic single-cell dispensing facilitates the cultivation of human gut bacteria.</title>
        <authorList>
            <person name="Afrizal A."/>
        </authorList>
    </citation>
    <scope>NUCLEOTIDE SEQUENCE</scope>
    <source>
        <strain evidence="4">CLA-AA-H204</strain>
    </source>
</reference>
<keyword evidence="2" id="KW-0812">Transmembrane</keyword>
<dbReference type="SUPFAM" id="SSF47413">
    <property type="entry name" value="lambda repressor-like DNA-binding domains"/>
    <property type="match status" value="1"/>
</dbReference>
<evidence type="ECO:0000313" key="5">
    <source>
        <dbReference type="Proteomes" id="UP001198893"/>
    </source>
</evidence>
<keyword evidence="2" id="KW-1133">Transmembrane helix</keyword>
<dbReference type="Gene3D" id="1.10.260.40">
    <property type="entry name" value="lambda repressor-like DNA-binding domains"/>
    <property type="match status" value="1"/>
</dbReference>
<dbReference type="Pfam" id="PF01381">
    <property type="entry name" value="HTH_3"/>
    <property type="match status" value="1"/>
</dbReference>
<feature type="transmembrane region" description="Helical" evidence="2">
    <location>
        <begin position="97"/>
        <end position="123"/>
    </location>
</feature>
<evidence type="ECO:0000313" key="4">
    <source>
        <dbReference type="EMBL" id="MCC2243243.1"/>
    </source>
</evidence>
<dbReference type="PANTHER" id="PTHR46558">
    <property type="entry name" value="TRACRIPTIONAL REGULATORY PROTEIN-RELATED-RELATED"/>
    <property type="match status" value="1"/>
</dbReference>
<protein>
    <submittedName>
        <fullName evidence="4">Helix-turn-helix domain-containing protein</fullName>
    </submittedName>
</protein>
<dbReference type="RefSeq" id="WP_118540814.1">
    <property type="nucleotide sequence ID" value="NZ_JAJEQW010000018.1"/>
</dbReference>
<accession>A0AAW4WEQ4</accession>
<dbReference type="AlphaFoldDB" id="A0AAW4WEQ4"/>
<dbReference type="InterPro" id="IPR010982">
    <property type="entry name" value="Lambda_DNA-bd_dom_sf"/>
</dbReference>
<dbReference type="InterPro" id="IPR001387">
    <property type="entry name" value="Cro/C1-type_HTH"/>
</dbReference>
<keyword evidence="1" id="KW-0238">DNA-binding</keyword>
<sequence>MDQIIIGKFIAEERKRKGYTQKQLSEKLGISDKTISKWECGNGFPEVSLLLPLCGELDITVNELLSGERVSEEDYRRKAEENMVNLVKEAQESKKKIILSAMVAMLVIVAATPLFVVSGALVMENWLRILLIVLGTAVIIMGIAIACVLDRDAGAYECPECHGRFVPEMKDYIMGPHTIRKRKLTCPRCGARKYCRKVLTK</sequence>
<dbReference type="PANTHER" id="PTHR46558:SF11">
    <property type="entry name" value="HTH-TYPE TRANSCRIPTIONAL REGULATOR XRE"/>
    <property type="match status" value="1"/>
</dbReference>
<feature type="transmembrane region" description="Helical" evidence="2">
    <location>
        <begin position="129"/>
        <end position="149"/>
    </location>
</feature>
<dbReference type="EMBL" id="JAJEQW010000018">
    <property type="protein sequence ID" value="MCC2243243.1"/>
    <property type="molecule type" value="Genomic_DNA"/>
</dbReference>
<evidence type="ECO:0000259" key="3">
    <source>
        <dbReference type="PROSITE" id="PS50943"/>
    </source>
</evidence>
<dbReference type="SMART" id="SM00530">
    <property type="entry name" value="HTH_XRE"/>
    <property type="match status" value="1"/>
</dbReference>
<name>A0AAW4WEQ4_9FIRM</name>
<proteinExistence type="predicted"/>
<comment type="caution">
    <text evidence="4">The sequence shown here is derived from an EMBL/GenBank/DDBJ whole genome shotgun (WGS) entry which is preliminary data.</text>
</comment>
<evidence type="ECO:0000256" key="1">
    <source>
        <dbReference type="ARBA" id="ARBA00023125"/>
    </source>
</evidence>
<keyword evidence="2" id="KW-0472">Membrane</keyword>
<dbReference type="Proteomes" id="UP001198893">
    <property type="component" value="Unassembled WGS sequence"/>
</dbReference>
<evidence type="ECO:0000256" key="2">
    <source>
        <dbReference type="SAM" id="Phobius"/>
    </source>
</evidence>
<dbReference type="GO" id="GO:0003677">
    <property type="term" value="F:DNA binding"/>
    <property type="evidence" value="ECO:0007669"/>
    <property type="project" value="UniProtKB-KW"/>
</dbReference>
<dbReference type="CDD" id="cd00093">
    <property type="entry name" value="HTH_XRE"/>
    <property type="match status" value="1"/>
</dbReference>
<feature type="domain" description="HTH cro/C1-type" evidence="3">
    <location>
        <begin position="10"/>
        <end position="64"/>
    </location>
</feature>
<organism evidence="4 5">
    <name type="scientific">Roseburia amylophila</name>
    <dbReference type="NCBI Taxonomy" id="2981794"/>
    <lineage>
        <taxon>Bacteria</taxon>
        <taxon>Bacillati</taxon>
        <taxon>Bacillota</taxon>
        <taxon>Clostridia</taxon>
        <taxon>Lachnospirales</taxon>
        <taxon>Lachnospiraceae</taxon>
        <taxon>Roseburia</taxon>
    </lineage>
</organism>
<dbReference type="PROSITE" id="PS50943">
    <property type="entry name" value="HTH_CROC1"/>
    <property type="match status" value="1"/>
</dbReference>
<gene>
    <name evidence="4" type="ORF">LKD47_13250</name>
</gene>